<accession>A0A5Q2N5W2</accession>
<dbReference type="Proteomes" id="UP000366051">
    <property type="component" value="Chromosome"/>
</dbReference>
<dbReference type="AlphaFoldDB" id="A0A5Q2N5W2"/>
<organism evidence="1 2">
    <name type="scientific">Heliorestis convoluta</name>
    <dbReference type="NCBI Taxonomy" id="356322"/>
    <lineage>
        <taxon>Bacteria</taxon>
        <taxon>Bacillati</taxon>
        <taxon>Bacillota</taxon>
        <taxon>Clostridia</taxon>
        <taxon>Eubacteriales</taxon>
        <taxon>Heliobacteriaceae</taxon>
        <taxon>Heliorestis</taxon>
    </lineage>
</organism>
<keyword evidence="2" id="KW-1185">Reference proteome</keyword>
<protein>
    <submittedName>
        <fullName evidence="1">Uncharacterized protein</fullName>
    </submittedName>
</protein>
<proteinExistence type="predicted"/>
<evidence type="ECO:0000313" key="1">
    <source>
        <dbReference type="EMBL" id="QGG49016.1"/>
    </source>
</evidence>
<dbReference type="EMBL" id="CP045875">
    <property type="protein sequence ID" value="QGG49016.1"/>
    <property type="molecule type" value="Genomic_DNA"/>
</dbReference>
<name>A0A5Q2N5W2_9FIRM</name>
<evidence type="ECO:0000313" key="2">
    <source>
        <dbReference type="Proteomes" id="UP000366051"/>
    </source>
</evidence>
<dbReference type="KEGG" id="hcv:FTV88_2927"/>
<reference evidence="2" key="1">
    <citation type="submission" date="2019-11" db="EMBL/GenBank/DDBJ databases">
        <title>Genome sequence of Heliorestis convoluta strain HH, an alkaliphilic and minimalistic phototrophic bacterium from a soda lake in Egypt.</title>
        <authorList>
            <person name="Dewey E.D."/>
            <person name="Stokes L.M."/>
            <person name="Burchell B.M."/>
            <person name="Shaffer K.N."/>
            <person name="Huntington A.M."/>
            <person name="Baker J.M."/>
            <person name="Nadendla S."/>
            <person name="Giglio M.G."/>
            <person name="Touchman J.W."/>
            <person name="Blankenship R.E."/>
            <person name="Madigan M.T."/>
            <person name="Sattley W.M."/>
        </authorList>
    </citation>
    <scope>NUCLEOTIDE SEQUENCE [LARGE SCALE GENOMIC DNA]</scope>
    <source>
        <strain evidence="2">HH</strain>
    </source>
</reference>
<gene>
    <name evidence="1" type="ORF">FTV88_2927</name>
</gene>
<sequence length="44" mass="5032">MALILFHYSSIHQSRSQCAVKAMKKEKQWQGFYALATAFLNNGI</sequence>